<feature type="compositionally biased region" description="Low complexity" evidence="4">
    <location>
        <begin position="222"/>
        <end position="259"/>
    </location>
</feature>
<feature type="compositionally biased region" description="Polar residues" evidence="4">
    <location>
        <begin position="431"/>
        <end position="447"/>
    </location>
</feature>
<organism evidence="5 6">
    <name type="scientific">Pygocentrus nattereri</name>
    <name type="common">Red-bellied piranha</name>
    <dbReference type="NCBI Taxonomy" id="42514"/>
    <lineage>
        <taxon>Eukaryota</taxon>
        <taxon>Metazoa</taxon>
        <taxon>Chordata</taxon>
        <taxon>Craniata</taxon>
        <taxon>Vertebrata</taxon>
        <taxon>Euteleostomi</taxon>
        <taxon>Actinopterygii</taxon>
        <taxon>Neopterygii</taxon>
        <taxon>Teleostei</taxon>
        <taxon>Ostariophysi</taxon>
        <taxon>Characiformes</taxon>
        <taxon>Characoidei</taxon>
        <taxon>Pygocentrus</taxon>
    </lineage>
</organism>
<dbReference type="PANTHER" id="PTHR22406:SF2">
    <property type="entry name" value="SLAIN MOTIF-CONTAINING PROTEIN 1"/>
    <property type="match status" value="1"/>
</dbReference>
<keyword evidence="2 3" id="KW-0175">Coiled coil</keyword>
<feature type="compositionally biased region" description="Low complexity" evidence="4">
    <location>
        <begin position="547"/>
        <end position="562"/>
    </location>
</feature>
<sequence>MEAAVLKPRITADGSCGVVNAEIEVKKLQELVRKLERQNEQLRTRAHAVNTLASPRSLPSPPPPLSLFSSGGFCSGPGFSIHSALPPCCAPEEPFPYFQPHSAADTAEEAEQDTGLASEPTVLDEVDLLDLDSIFQFSQESDETWLYSSSMSCLWSGGDPLQWCRHVLDHPQPEAEATRRSLCQRLESVNRWRGVFSSSSSSPSSPAFPHSRVVGVPPLCTSSTSKSCSTPASSTSTCERPASSTPSSLHPSLLSTLTPIGKDRSPLAERTPTFLYHPASRSRSLRRGPFSPQSSLDSELSASELEDDSIALGYKLQDLTDVQVMARLQEESLRQDYATTSASACVNSRRSASFSFQFGQRGECNLEEEDDEDEDYGQLPPPQPRLTRTGPLQRGLPHSHTFTSIRDWRMSAPSTPSTPSTPTSLPFQIPASLSTPVFTPEQPSLRASSAEYENKLRRSMPNLVRAPSMPSVPSPANHTGSPTSIRNSQSFDSSSGLARLQSSIPSPGQLQNRVQSVGNFPLSSRQPLKATAYVSPTIKGPSNVTTSASSQPLPSSSIPLPSKGGSTQTPGRSGLPRPASFIGTSSTPRSKLAQPVRSLLTPPKSLATLSALRDANWRDGCY</sequence>
<dbReference type="Pfam" id="PF15301">
    <property type="entry name" value="SLAIN"/>
    <property type="match status" value="1"/>
</dbReference>
<proteinExistence type="inferred from homology"/>
<feature type="region of interest" description="Disordered" evidence="4">
    <location>
        <begin position="222"/>
        <end position="302"/>
    </location>
</feature>
<dbReference type="Ensembl" id="ENSPNAT00000085953.1">
    <property type="protein sequence ID" value="ENSPNAP00000056883.1"/>
    <property type="gene ID" value="ENSPNAG00000010649.2"/>
</dbReference>
<keyword evidence="6" id="KW-1185">Reference proteome</keyword>
<evidence type="ECO:0000313" key="5">
    <source>
        <dbReference type="Ensembl" id="ENSPNAP00000056883.1"/>
    </source>
</evidence>
<dbReference type="PANTHER" id="PTHR22406">
    <property type="entry name" value="NASCENT POLYPEPTIDE-ASSOCIATED COMPLEX SUBUNIT ALPHA, MUSCLE-SPECIFIC FORM"/>
    <property type="match status" value="1"/>
</dbReference>
<dbReference type="GO" id="GO:0007020">
    <property type="term" value="P:microtubule nucleation"/>
    <property type="evidence" value="ECO:0007669"/>
    <property type="project" value="TreeGrafter"/>
</dbReference>
<dbReference type="GO" id="GO:0031116">
    <property type="term" value="P:positive regulation of microtubule polymerization"/>
    <property type="evidence" value="ECO:0007669"/>
    <property type="project" value="TreeGrafter"/>
</dbReference>
<dbReference type="InterPro" id="IPR026179">
    <property type="entry name" value="Slain"/>
</dbReference>
<evidence type="ECO:0000256" key="2">
    <source>
        <dbReference type="ARBA" id="ARBA00023054"/>
    </source>
</evidence>
<evidence type="ECO:0000313" key="6">
    <source>
        <dbReference type="Proteomes" id="UP001501920"/>
    </source>
</evidence>
<feature type="region of interest" description="Disordered" evidence="4">
    <location>
        <begin position="534"/>
        <end position="595"/>
    </location>
</feature>
<dbReference type="GO" id="GO:0035371">
    <property type="term" value="C:microtubule plus-end"/>
    <property type="evidence" value="ECO:0007669"/>
    <property type="project" value="TreeGrafter"/>
</dbReference>
<comment type="similarity">
    <text evidence="1">Belongs to the SLAIN motif-containing family.</text>
</comment>
<feature type="compositionally biased region" description="Low complexity" evidence="4">
    <location>
        <begin position="413"/>
        <end position="424"/>
    </location>
</feature>
<reference evidence="5 6" key="1">
    <citation type="submission" date="2020-10" db="EMBL/GenBank/DDBJ databases">
        <title>Pygocentrus nattereri (red-bellied piranha) genome, fPygNat1, primary haplotype.</title>
        <authorList>
            <person name="Myers G."/>
            <person name="Meyer A."/>
            <person name="Karagic N."/>
            <person name="Pippel M."/>
            <person name="Winkler S."/>
            <person name="Tracey A."/>
            <person name="Wood J."/>
            <person name="Formenti G."/>
            <person name="Howe K."/>
            <person name="Fedrigo O."/>
            <person name="Jarvis E.D."/>
        </authorList>
    </citation>
    <scope>NUCLEOTIDE SEQUENCE [LARGE SCALE GENOMIC DNA]</scope>
</reference>
<evidence type="ECO:0000256" key="4">
    <source>
        <dbReference type="SAM" id="MobiDB-lite"/>
    </source>
</evidence>
<name>A0AAR2JXU8_PYGNA</name>
<evidence type="ECO:0008006" key="7">
    <source>
        <dbReference type="Google" id="ProtNLM"/>
    </source>
</evidence>
<feature type="compositionally biased region" description="Acidic residues" evidence="4">
    <location>
        <begin position="367"/>
        <end position="376"/>
    </location>
</feature>
<feature type="region of interest" description="Disordered" evidence="4">
    <location>
        <begin position="367"/>
        <end position="449"/>
    </location>
</feature>
<dbReference type="AlphaFoldDB" id="A0AAR2JXU8"/>
<accession>A0AAR2JXU8</accession>
<feature type="coiled-coil region" evidence="3">
    <location>
        <begin position="18"/>
        <end position="52"/>
    </location>
</feature>
<gene>
    <name evidence="5" type="primary">SLAIN1</name>
</gene>
<evidence type="ECO:0000256" key="3">
    <source>
        <dbReference type="SAM" id="Coils"/>
    </source>
</evidence>
<reference evidence="5" key="3">
    <citation type="submission" date="2025-09" db="UniProtKB">
        <authorList>
            <consortium name="Ensembl"/>
        </authorList>
    </citation>
    <scope>IDENTIFICATION</scope>
</reference>
<feature type="compositionally biased region" description="Polar residues" evidence="4">
    <location>
        <begin position="474"/>
        <end position="514"/>
    </location>
</feature>
<evidence type="ECO:0000256" key="1">
    <source>
        <dbReference type="ARBA" id="ARBA00006652"/>
    </source>
</evidence>
<reference evidence="5" key="2">
    <citation type="submission" date="2025-08" db="UniProtKB">
        <authorList>
            <consortium name="Ensembl"/>
        </authorList>
    </citation>
    <scope>IDENTIFICATION</scope>
</reference>
<feature type="region of interest" description="Disordered" evidence="4">
    <location>
        <begin position="464"/>
        <end position="514"/>
    </location>
</feature>
<dbReference type="GO" id="GO:0031122">
    <property type="term" value="P:cytoplasmic microtubule organization"/>
    <property type="evidence" value="ECO:0007669"/>
    <property type="project" value="TreeGrafter"/>
</dbReference>
<dbReference type="GeneTree" id="ENSGT00390000017860"/>
<protein>
    <recommendedName>
        <fullName evidence="7">SLAIN motif family, member 1b</fullName>
    </recommendedName>
</protein>
<dbReference type="Proteomes" id="UP001501920">
    <property type="component" value="Chromosome 30"/>
</dbReference>